<keyword evidence="8" id="KW-0539">Nucleus</keyword>
<dbReference type="InterPro" id="IPR036236">
    <property type="entry name" value="Znf_C2H2_sf"/>
</dbReference>
<evidence type="ECO:0000313" key="12">
    <source>
        <dbReference type="RefSeq" id="XP_008487975.1"/>
    </source>
</evidence>
<dbReference type="GO" id="GO:0005634">
    <property type="term" value="C:nucleus"/>
    <property type="evidence" value="ECO:0007669"/>
    <property type="project" value="UniProtKB-SubCell"/>
</dbReference>
<dbReference type="Proteomes" id="UP000079169">
    <property type="component" value="Unplaced"/>
</dbReference>
<reference evidence="12" key="1">
    <citation type="submission" date="2025-08" db="UniProtKB">
        <authorList>
            <consortium name="RefSeq"/>
        </authorList>
    </citation>
    <scope>IDENTIFICATION</scope>
</reference>
<protein>
    <submittedName>
        <fullName evidence="12">Zinc finger protein 16-like</fullName>
    </submittedName>
</protein>
<dbReference type="GO" id="GO:0008270">
    <property type="term" value="F:zinc ion binding"/>
    <property type="evidence" value="ECO:0007669"/>
    <property type="project" value="UniProtKB-KW"/>
</dbReference>
<evidence type="ECO:0000256" key="4">
    <source>
        <dbReference type="ARBA" id="ARBA00022771"/>
    </source>
</evidence>
<dbReference type="OMA" id="ATIHTME"/>
<dbReference type="PANTHER" id="PTHR24394">
    <property type="entry name" value="ZINC FINGER PROTEIN"/>
    <property type="match status" value="1"/>
</dbReference>
<dbReference type="AlphaFoldDB" id="A0A1S3DVV9"/>
<feature type="domain" description="C2H2-type" evidence="10">
    <location>
        <begin position="188"/>
        <end position="215"/>
    </location>
</feature>
<dbReference type="SMART" id="SM00355">
    <property type="entry name" value="ZnF_C2H2"/>
    <property type="match status" value="8"/>
</dbReference>
<name>A0A1S3DVV9_DIACI</name>
<feature type="domain" description="C2H2-type" evidence="10">
    <location>
        <begin position="127"/>
        <end position="155"/>
    </location>
</feature>
<evidence type="ECO:0000256" key="8">
    <source>
        <dbReference type="ARBA" id="ARBA00023242"/>
    </source>
</evidence>
<dbReference type="KEGG" id="dci:103524721"/>
<evidence type="ECO:0000313" key="11">
    <source>
        <dbReference type="Proteomes" id="UP000079169"/>
    </source>
</evidence>
<evidence type="ECO:0000256" key="2">
    <source>
        <dbReference type="ARBA" id="ARBA00022723"/>
    </source>
</evidence>
<dbReference type="GeneID" id="103524721"/>
<evidence type="ECO:0000256" key="5">
    <source>
        <dbReference type="ARBA" id="ARBA00022833"/>
    </source>
</evidence>
<sequence>MDKINIITLCFIGKPCWVEFVSLKLIEIHFRLITELKEDEYSSLKRAISKGSFKCGICGKCYKTREKCRRHIKRIHLNSRNEPSNMGDYSLEEWNKNKHEVIESQEPMDTGDYSLEQWNEMVASKSKECPVCHKTYVSPKCMRRHFRDVHSSQKKFICDICGKLFRSTNRVNSHKSHFHSDRILEKKYECYYCMKKFGNKFHLAEHINSHTGNKPHHCQICNKVFSSIRSYKRDFQRHKLLAGQLKAEELHKCKICSKSFLEKFRLIKHMNWVHGDGGSVCKVCGAMIKSSMKRHMLTHTGEKPFCCHICGESLKGNLKGHIFKCHS</sequence>
<dbReference type="InterPro" id="IPR013087">
    <property type="entry name" value="Znf_C2H2_type"/>
</dbReference>
<keyword evidence="2" id="KW-0479">Metal-binding</keyword>
<feature type="domain" description="C2H2-type" evidence="10">
    <location>
        <begin position="251"/>
        <end position="274"/>
    </location>
</feature>
<dbReference type="SUPFAM" id="SSF57667">
    <property type="entry name" value="beta-beta-alpha zinc fingers"/>
    <property type="match status" value="4"/>
</dbReference>
<gene>
    <name evidence="12" type="primary">LOC103524721</name>
</gene>
<dbReference type="PROSITE" id="PS00028">
    <property type="entry name" value="ZINC_FINGER_C2H2_1"/>
    <property type="match status" value="5"/>
</dbReference>
<feature type="domain" description="C2H2-type" evidence="10">
    <location>
        <begin position="156"/>
        <end position="180"/>
    </location>
</feature>
<keyword evidence="11" id="KW-1185">Reference proteome</keyword>
<dbReference type="PaxDb" id="121845-A0A1S3DVV9"/>
<accession>A0A1S3DVV9</accession>
<dbReference type="STRING" id="121845.A0A1S3DVV9"/>
<dbReference type="GO" id="GO:0000981">
    <property type="term" value="F:DNA-binding transcription factor activity, RNA polymerase II-specific"/>
    <property type="evidence" value="ECO:0007669"/>
    <property type="project" value="TreeGrafter"/>
</dbReference>
<feature type="domain" description="C2H2-type" evidence="10">
    <location>
        <begin position="53"/>
        <end position="81"/>
    </location>
</feature>
<evidence type="ECO:0000256" key="3">
    <source>
        <dbReference type="ARBA" id="ARBA00022737"/>
    </source>
</evidence>
<proteinExistence type="predicted"/>
<evidence type="ECO:0000256" key="9">
    <source>
        <dbReference type="PROSITE-ProRule" id="PRU00042"/>
    </source>
</evidence>
<dbReference type="PROSITE" id="PS50157">
    <property type="entry name" value="ZINC_FINGER_C2H2_2"/>
    <property type="match status" value="5"/>
</dbReference>
<dbReference type="PANTHER" id="PTHR24394:SF48">
    <property type="entry name" value="ZINC FINGER PROTEIN 771"/>
    <property type="match status" value="1"/>
</dbReference>
<keyword evidence="4 9" id="KW-0863">Zinc-finger</keyword>
<evidence type="ECO:0000256" key="7">
    <source>
        <dbReference type="ARBA" id="ARBA00023163"/>
    </source>
</evidence>
<dbReference type="RefSeq" id="XP_008487975.1">
    <property type="nucleotide sequence ID" value="XM_008489753.3"/>
</dbReference>
<dbReference type="Gene3D" id="3.30.160.60">
    <property type="entry name" value="Classic Zinc Finger"/>
    <property type="match status" value="5"/>
</dbReference>
<evidence type="ECO:0000259" key="10">
    <source>
        <dbReference type="PROSITE" id="PS50157"/>
    </source>
</evidence>
<organism evidence="11 12">
    <name type="scientific">Diaphorina citri</name>
    <name type="common">Asian citrus psyllid</name>
    <dbReference type="NCBI Taxonomy" id="121845"/>
    <lineage>
        <taxon>Eukaryota</taxon>
        <taxon>Metazoa</taxon>
        <taxon>Ecdysozoa</taxon>
        <taxon>Arthropoda</taxon>
        <taxon>Hexapoda</taxon>
        <taxon>Insecta</taxon>
        <taxon>Pterygota</taxon>
        <taxon>Neoptera</taxon>
        <taxon>Paraneoptera</taxon>
        <taxon>Hemiptera</taxon>
        <taxon>Sternorrhyncha</taxon>
        <taxon>Psylloidea</taxon>
        <taxon>Psyllidae</taxon>
        <taxon>Diaphorininae</taxon>
        <taxon>Diaphorina</taxon>
    </lineage>
</organism>
<keyword evidence="7" id="KW-0804">Transcription</keyword>
<evidence type="ECO:0000256" key="6">
    <source>
        <dbReference type="ARBA" id="ARBA00023015"/>
    </source>
</evidence>
<comment type="subcellular location">
    <subcellularLocation>
        <location evidence="1">Nucleus</location>
    </subcellularLocation>
</comment>
<keyword evidence="6" id="KW-0805">Transcription regulation</keyword>
<evidence type="ECO:0000256" key="1">
    <source>
        <dbReference type="ARBA" id="ARBA00004123"/>
    </source>
</evidence>
<keyword evidence="5" id="KW-0862">Zinc</keyword>
<keyword evidence="3" id="KW-0677">Repeat</keyword>